<feature type="domain" description="PucR C-terminal helix-turn-helix" evidence="2">
    <location>
        <begin position="451"/>
        <end position="508"/>
    </location>
</feature>
<dbReference type="PATRIC" id="fig|82380.11.peg.1713"/>
<dbReference type="PANTHER" id="PTHR33744:SF1">
    <property type="entry name" value="DNA-BINDING TRANSCRIPTIONAL ACTIVATOR ADER"/>
    <property type="match status" value="1"/>
</dbReference>
<dbReference type="EMBL" id="JYIW01000023">
    <property type="protein sequence ID" value="KJL29654.1"/>
    <property type="molecule type" value="Genomic_DNA"/>
</dbReference>
<protein>
    <submittedName>
        <fullName evidence="3">Carbohydrate diacid transcriptional activator CdaR</fullName>
    </submittedName>
</protein>
<sequence>MPATLRALIDDDRFDLRPVSDVDEAVLAHPLLWAHSSDLPDPTPWISADGLLLTDGVQFGGDDPTPAAPYVQRLVEHGVIALGFATGIVHERIPAALSDAAVLHGLPLFEVPRRTPFMGIIRFVSDAVADDDRQMLETSLRAQRSVARAALRPDGLSEILRELERNLECWVALFDASGARVRVPTRREIPDALAPEVDAAVARMLARGRTAAERISLAAAVGETAGEVTLQTLGQQSDLRGILAVGTGTGALDRARADLVEAVIALASIALEQSRTLDDARRRLRSGVLELLIAGVTGVAQRTVEHLWGPLPADPIRIGFIAPPDDEGGAHSLHSALELIAGERQGALFFAEHAHRIVTVTPADDRDDLLGLLARHRALAGFSAATTWEHFTEAMSEAQTTLARATPAQPVNDFDELAHAGLLGHLERTRAHDIARRMLLPLHEASAPVDLRRTLEVWLEHNGAWDPAAKALGIHRHTLRARVDAASALLDLNLDTFAARAEVWSALQLTRA</sequence>
<dbReference type="InterPro" id="IPR051448">
    <property type="entry name" value="CdaR-like_regulators"/>
</dbReference>
<evidence type="ECO:0000313" key="3">
    <source>
        <dbReference type="EMBL" id="KJL29654.1"/>
    </source>
</evidence>
<dbReference type="Gene3D" id="1.10.10.2840">
    <property type="entry name" value="PucR C-terminal helix-turn-helix domain"/>
    <property type="match status" value="1"/>
</dbReference>
<dbReference type="RefSeq" id="WP_045279037.1">
    <property type="nucleotide sequence ID" value="NZ_CAKKLT010000051.1"/>
</dbReference>
<dbReference type="AlphaFoldDB" id="A0A0F0LAE9"/>
<proteinExistence type="predicted"/>
<dbReference type="PANTHER" id="PTHR33744">
    <property type="entry name" value="CARBOHYDRATE DIACID REGULATOR"/>
    <property type="match status" value="1"/>
</dbReference>
<gene>
    <name evidence="3" type="ORF">RS83_01676</name>
</gene>
<name>A0A0F0LAE9_9MICO</name>
<dbReference type="Pfam" id="PF07905">
    <property type="entry name" value="PucR"/>
    <property type="match status" value="1"/>
</dbReference>
<reference evidence="3 4" key="1">
    <citation type="submission" date="2015-02" db="EMBL/GenBank/DDBJ databases">
        <title>Draft genome sequences of ten Microbacterium spp. with emphasis on heavy metal contaminated environments.</title>
        <authorList>
            <person name="Corretto E."/>
        </authorList>
    </citation>
    <scope>NUCLEOTIDE SEQUENCE [LARGE SCALE GENOMIC DNA]</scope>
    <source>
        <strain evidence="3 4">BEL4b</strain>
    </source>
</reference>
<dbReference type="Proteomes" id="UP000033640">
    <property type="component" value="Unassembled WGS sequence"/>
</dbReference>
<dbReference type="InterPro" id="IPR025736">
    <property type="entry name" value="PucR_C-HTH_dom"/>
</dbReference>
<evidence type="ECO:0000259" key="2">
    <source>
        <dbReference type="Pfam" id="PF13556"/>
    </source>
</evidence>
<dbReference type="Pfam" id="PF13556">
    <property type="entry name" value="HTH_30"/>
    <property type="match status" value="1"/>
</dbReference>
<accession>A0A0F0LAE9</accession>
<organism evidence="3 4">
    <name type="scientific">Microbacterium oxydans</name>
    <dbReference type="NCBI Taxonomy" id="82380"/>
    <lineage>
        <taxon>Bacteria</taxon>
        <taxon>Bacillati</taxon>
        <taxon>Actinomycetota</taxon>
        <taxon>Actinomycetes</taxon>
        <taxon>Micrococcales</taxon>
        <taxon>Microbacteriaceae</taxon>
        <taxon>Microbacterium</taxon>
    </lineage>
</organism>
<dbReference type="InterPro" id="IPR042070">
    <property type="entry name" value="PucR_C-HTH_sf"/>
</dbReference>
<evidence type="ECO:0000259" key="1">
    <source>
        <dbReference type="Pfam" id="PF07905"/>
    </source>
</evidence>
<dbReference type="InterPro" id="IPR012914">
    <property type="entry name" value="PucR_dom"/>
</dbReference>
<evidence type="ECO:0000313" key="4">
    <source>
        <dbReference type="Proteomes" id="UP000033640"/>
    </source>
</evidence>
<comment type="caution">
    <text evidence="3">The sequence shown here is derived from an EMBL/GenBank/DDBJ whole genome shotgun (WGS) entry which is preliminary data.</text>
</comment>
<dbReference type="OrthoDB" id="8450798at2"/>
<feature type="domain" description="Purine catabolism PurC-like" evidence="1">
    <location>
        <begin position="25"/>
        <end position="127"/>
    </location>
</feature>